<dbReference type="NCBIfam" id="NF007160">
    <property type="entry name" value="PRK09598.1"/>
    <property type="match status" value="1"/>
</dbReference>
<dbReference type="HOGENOM" id="CLU_018534_1_1_7"/>
<dbReference type="PANTHER" id="PTHR30443:SF0">
    <property type="entry name" value="PHOSPHOETHANOLAMINE TRANSFERASE EPTA"/>
    <property type="match status" value="1"/>
</dbReference>
<accession>Q17VD8</accession>
<dbReference type="InterPro" id="IPR017850">
    <property type="entry name" value="Alkaline_phosphatase_core_sf"/>
</dbReference>
<dbReference type="CDD" id="cd16017">
    <property type="entry name" value="LptA"/>
    <property type="match status" value="1"/>
</dbReference>
<evidence type="ECO:0000256" key="1">
    <source>
        <dbReference type="ARBA" id="ARBA00004429"/>
    </source>
</evidence>
<evidence type="ECO:0008006" key="13">
    <source>
        <dbReference type="Google" id="ProtNLM"/>
    </source>
</evidence>
<dbReference type="OrthoDB" id="9786870at2"/>
<keyword evidence="4" id="KW-0808">Transferase</keyword>
<dbReference type="RefSeq" id="WP_011578471.1">
    <property type="nucleotide sequence ID" value="NC_008229.1"/>
</dbReference>
<evidence type="ECO:0000259" key="9">
    <source>
        <dbReference type="Pfam" id="PF00884"/>
    </source>
</evidence>
<feature type="transmembrane region" description="Helical" evidence="8">
    <location>
        <begin position="76"/>
        <end position="95"/>
    </location>
</feature>
<dbReference type="Pfam" id="PF00884">
    <property type="entry name" value="Sulfatase"/>
    <property type="match status" value="1"/>
</dbReference>
<sequence>MALSFHLKFLKPLTCLQASLLYSLIFGALYHFPLFVYAYTESHQISLIAIIAIALFCVNGALFLALGLISSSLMRWSAIVFSLLNSIAFYFISVYKVFLNKSMMGNALNTNTHEALGFLSVKLFIFIVIFGVLPGYIIYKIPLKASSKKACFLALLILVCIFIANALINAKTWLWFDKHAKFIGGLILPFAYSVNVFRASALKLFAPTIKPLPLFSPNHSHTFVVLVIGESARKHNYALYGYEKPTTPKLSKRLADNELTLFNATSCATYTTASLECILDSSFKNSFSTYENLPTYLTKAGIKVFWYSANDGEKNVKVTSYLKNYELIQKCPNCEAIAPYDESLLYNVPNLLKEHSNENVLLILHLAGSHGPNYDKKAPLNFMVFKPYCSSADLSSCSKESLINAYDNTIVYNDYVLDKLISMLENAKQPALMIYLSDHGESLGEGAFYLHGTPKSIAPKEQYEIPFIVYANDLFKKEHSIIQTQTPISQNTIFHSILGVFEDFKTPSIVYRPSLDLFKRKKRVK</sequence>
<dbReference type="BioCyc" id="HACI382638:HAC_RS07165-MONOMER"/>
<dbReference type="GeneID" id="31758931"/>
<evidence type="ECO:0000256" key="2">
    <source>
        <dbReference type="ARBA" id="ARBA00022475"/>
    </source>
</evidence>
<evidence type="ECO:0000256" key="7">
    <source>
        <dbReference type="ARBA" id="ARBA00023136"/>
    </source>
</evidence>
<dbReference type="Proteomes" id="UP000000775">
    <property type="component" value="Chromosome"/>
</dbReference>
<name>Q17VD8_HELAH</name>
<dbReference type="Pfam" id="PF08019">
    <property type="entry name" value="EptA_B_N"/>
    <property type="match status" value="1"/>
</dbReference>
<feature type="domain" description="Sulfatase N-terminal" evidence="9">
    <location>
        <begin position="223"/>
        <end position="501"/>
    </location>
</feature>
<dbReference type="InterPro" id="IPR000917">
    <property type="entry name" value="Sulfatase_N"/>
</dbReference>
<feature type="transmembrane region" description="Helical" evidence="8">
    <location>
        <begin position="115"/>
        <end position="139"/>
    </location>
</feature>
<reference evidence="11 12" key="1">
    <citation type="journal article" date="2006" name="PLoS Genet.">
        <title>Who ate whom? Adaptive Helicobacter genomic changes that accompanied a host jump from early humans to large felines.</title>
        <authorList>
            <person name="Eppinger M."/>
            <person name="Baar C."/>
            <person name="Linz B."/>
            <person name="Raddatz G."/>
            <person name="Lanz C."/>
            <person name="Keller H."/>
            <person name="Morelli G."/>
            <person name="Gressmann H."/>
            <person name="Achtman M."/>
            <person name="Schuster S.C."/>
        </authorList>
    </citation>
    <scope>NUCLEOTIDE SEQUENCE [LARGE SCALE GENOMIC DNA]</scope>
    <source>
        <strain evidence="11 12">Sheeba</strain>
    </source>
</reference>
<keyword evidence="7 8" id="KW-0472">Membrane</keyword>
<dbReference type="GO" id="GO:0016776">
    <property type="term" value="F:phosphotransferase activity, phosphate group as acceptor"/>
    <property type="evidence" value="ECO:0007669"/>
    <property type="project" value="TreeGrafter"/>
</dbReference>
<dbReference type="PANTHER" id="PTHR30443">
    <property type="entry name" value="INNER MEMBRANE PROTEIN"/>
    <property type="match status" value="1"/>
</dbReference>
<evidence type="ECO:0000313" key="12">
    <source>
        <dbReference type="Proteomes" id="UP000000775"/>
    </source>
</evidence>
<evidence type="ECO:0000256" key="8">
    <source>
        <dbReference type="SAM" id="Phobius"/>
    </source>
</evidence>
<keyword evidence="5 8" id="KW-0812">Transmembrane</keyword>
<feature type="transmembrane region" description="Helical" evidence="8">
    <location>
        <begin position="20"/>
        <end position="39"/>
    </location>
</feature>
<keyword evidence="2" id="KW-1003">Cell membrane</keyword>
<dbReference type="AlphaFoldDB" id="Q17VD8"/>
<organism evidence="11 12">
    <name type="scientific">Helicobacter acinonychis (strain Sheeba)</name>
    <dbReference type="NCBI Taxonomy" id="382638"/>
    <lineage>
        <taxon>Bacteria</taxon>
        <taxon>Pseudomonadati</taxon>
        <taxon>Campylobacterota</taxon>
        <taxon>Epsilonproteobacteria</taxon>
        <taxon>Campylobacterales</taxon>
        <taxon>Helicobacteraceae</taxon>
        <taxon>Helicobacter</taxon>
    </lineage>
</organism>
<keyword evidence="6 8" id="KW-1133">Transmembrane helix</keyword>
<dbReference type="GO" id="GO:0009244">
    <property type="term" value="P:lipopolysaccharide core region biosynthetic process"/>
    <property type="evidence" value="ECO:0007669"/>
    <property type="project" value="TreeGrafter"/>
</dbReference>
<feature type="transmembrane region" description="Helical" evidence="8">
    <location>
        <begin position="182"/>
        <end position="201"/>
    </location>
</feature>
<feature type="transmembrane region" description="Helical" evidence="8">
    <location>
        <begin position="45"/>
        <end position="69"/>
    </location>
</feature>
<feature type="transmembrane region" description="Helical" evidence="8">
    <location>
        <begin position="151"/>
        <end position="170"/>
    </location>
</feature>
<protein>
    <recommendedName>
        <fullName evidence="13">Lipid A phosphoethanolamine transferase</fullName>
    </recommendedName>
</protein>
<dbReference type="KEGG" id="hac:Hac_1686"/>
<comment type="subcellular location">
    <subcellularLocation>
        <location evidence="1">Cell inner membrane</location>
        <topology evidence="1">Multi-pass membrane protein</topology>
    </subcellularLocation>
</comment>
<dbReference type="EMBL" id="AM260522">
    <property type="protein sequence ID" value="CAK00388.1"/>
    <property type="molecule type" value="Genomic_DNA"/>
</dbReference>
<keyword evidence="12" id="KW-1185">Reference proteome</keyword>
<dbReference type="InterPro" id="IPR040423">
    <property type="entry name" value="PEA_transferase"/>
</dbReference>
<dbReference type="SUPFAM" id="SSF53649">
    <property type="entry name" value="Alkaline phosphatase-like"/>
    <property type="match status" value="1"/>
</dbReference>
<dbReference type="eggNOG" id="COG2194">
    <property type="taxonomic scope" value="Bacteria"/>
</dbReference>
<keyword evidence="3" id="KW-0997">Cell inner membrane</keyword>
<evidence type="ECO:0000259" key="10">
    <source>
        <dbReference type="Pfam" id="PF08019"/>
    </source>
</evidence>
<dbReference type="InterPro" id="IPR058130">
    <property type="entry name" value="PEA_transf_C"/>
</dbReference>
<evidence type="ECO:0000256" key="6">
    <source>
        <dbReference type="ARBA" id="ARBA00022989"/>
    </source>
</evidence>
<evidence type="ECO:0000256" key="5">
    <source>
        <dbReference type="ARBA" id="ARBA00022692"/>
    </source>
</evidence>
<dbReference type="Gene3D" id="3.40.720.10">
    <property type="entry name" value="Alkaline Phosphatase, subunit A"/>
    <property type="match status" value="1"/>
</dbReference>
<evidence type="ECO:0000256" key="4">
    <source>
        <dbReference type="ARBA" id="ARBA00022679"/>
    </source>
</evidence>
<evidence type="ECO:0000256" key="3">
    <source>
        <dbReference type="ARBA" id="ARBA00022519"/>
    </source>
</evidence>
<feature type="domain" description="Phosphoethanolamine transferase N-terminal" evidence="10">
    <location>
        <begin position="62"/>
        <end position="199"/>
    </location>
</feature>
<dbReference type="STRING" id="382638.Hac_1686"/>
<dbReference type="GO" id="GO:0005886">
    <property type="term" value="C:plasma membrane"/>
    <property type="evidence" value="ECO:0007669"/>
    <property type="project" value="UniProtKB-SubCell"/>
</dbReference>
<proteinExistence type="predicted"/>
<dbReference type="InterPro" id="IPR012549">
    <property type="entry name" value="EptA-like_N"/>
</dbReference>
<evidence type="ECO:0000313" key="11">
    <source>
        <dbReference type="EMBL" id="CAK00388.1"/>
    </source>
</evidence>
<gene>
    <name evidence="11" type="ordered locus">Hac_1686</name>
</gene>